<comment type="subcellular location">
    <subcellularLocation>
        <location evidence="1">Virion</location>
    </subcellularLocation>
</comment>
<dbReference type="GO" id="GO:0004482">
    <property type="term" value="F:mRNA 5'-cap (guanine-N7-)-methyltransferase activity"/>
    <property type="evidence" value="ECO:0007669"/>
    <property type="project" value="InterPro"/>
</dbReference>
<evidence type="ECO:0000313" key="5">
    <source>
        <dbReference type="EMBL" id="CCD83269.1"/>
    </source>
</evidence>
<dbReference type="OrthoDB" id="5301at10239"/>
<evidence type="ECO:0000256" key="2">
    <source>
        <dbReference type="ARBA" id="ARBA00022664"/>
    </source>
</evidence>
<dbReference type="InterPro" id="IPR005009">
    <property type="entry name" value="Poxvirus_mRNA-cap_ssu"/>
</dbReference>
<evidence type="ECO:0000256" key="1">
    <source>
        <dbReference type="ARBA" id="ARBA00004328"/>
    </source>
</evidence>
<accession>U3UBJ2</accession>
<dbReference type="Gene3D" id="3.40.50.11680">
    <property type="entry name" value="Poxvirus mRNA capping enzyme, small subunit"/>
    <property type="match status" value="1"/>
</dbReference>
<keyword evidence="2" id="KW-0507">mRNA processing</keyword>
<protein>
    <submittedName>
        <fullName evidence="5">mRNA capping small sub-unit</fullName>
    </submittedName>
</protein>
<keyword evidence="6" id="KW-1185">Reference proteome</keyword>
<dbReference type="KEGG" id="vg:18158432"/>
<dbReference type="InterPro" id="IPR043096">
    <property type="entry name" value="Poxvirus_mRNA-cap_ssu_sf"/>
</dbReference>
<sequence length="292" mass="33421">MESAVAAVREVVRDGISMLLPFYETLPELHLCLGKNHLPSLEYGTNYFLQLSKVNDLNRMSTDMLRLFTHDIAIPETDLEKIYGVLGVKNVKSYGRGIKADAVVVDLGARNKIYKKDRDFVRSNNYLTENNLYMSDYKLLTFEVFRPVFEFSSEKYCIVKLPTAFGRGVVNVARVYCSLFRTVRLIKCASDSWLKDSFVIVASEPHAANMARFASYVASVTRSSTWKESNNVQFTILDEPVEREFIDKFLAFSARVYQALYYIHSLLYASMTSESKSIENEHQKRIMKLLAG</sequence>
<evidence type="ECO:0000256" key="3">
    <source>
        <dbReference type="ARBA" id="ARBA00022844"/>
    </source>
</evidence>
<keyword evidence="3" id="KW-0946">Virion</keyword>
<organism evidence="5 6">
    <name type="scientific">Squirrelpox virus</name>
    <dbReference type="NCBI Taxonomy" id="240426"/>
    <lineage>
        <taxon>Viruses</taxon>
        <taxon>Varidnaviria</taxon>
        <taxon>Bamfordvirae</taxon>
        <taxon>Nucleocytoviricota</taxon>
        <taxon>Pokkesviricetes</taxon>
        <taxon>Chitovirales</taxon>
        <taxon>Poxviridae</taxon>
        <taxon>Chordopoxvirinae</taxon>
        <taxon>Sciuripoxvirus</taxon>
        <taxon>Sciuripoxvirus squirrelpox</taxon>
    </lineage>
</organism>
<dbReference type="RefSeq" id="YP_008658511.1">
    <property type="nucleotide sequence ID" value="NC_022563.1"/>
</dbReference>
<reference evidence="5 6" key="1">
    <citation type="submission" date="2011-10" db="EMBL/GenBank/DDBJ databases">
        <authorList>
            <person name="Darby A."/>
        </authorList>
    </citation>
    <scope>NUCLEOTIDE SEQUENCE [LARGE SCALE GENOMIC DNA]</scope>
    <source>
        <strain evidence="5">Red squirrel UK</strain>
    </source>
</reference>
<evidence type="ECO:0000313" key="6">
    <source>
        <dbReference type="Proteomes" id="UP000144311"/>
    </source>
</evidence>
<dbReference type="EMBL" id="HE601899">
    <property type="protein sequence ID" value="CCD83269.1"/>
    <property type="molecule type" value="Genomic_DNA"/>
</dbReference>
<dbReference type="Pfam" id="PF03341">
    <property type="entry name" value="Pox_mRNA-cap"/>
    <property type="match status" value="1"/>
</dbReference>
<name>U3UBJ2_9POXV</name>
<gene>
    <name evidence="5" type="primary">D12L2</name>
    <name evidence="5" type="ORF">SQPV_0860</name>
</gene>
<dbReference type="Proteomes" id="UP000144311">
    <property type="component" value="Segment"/>
</dbReference>
<proteinExistence type="predicted"/>
<dbReference type="GeneID" id="18158432"/>
<reference evidence="5 6" key="2">
    <citation type="submission" date="2013-10" db="EMBL/GenBank/DDBJ databases">
        <title>The genome of epidemic Squirrel Poxvirus reveals novel virulence genes.</title>
        <authorList>
            <person name="Darby A.C."/>
            <person name="McInnes C.J."/>
            <person name="Kjaer K.H."/>
            <person name="Wood A.R."/>
            <person name="Hughes M."/>
            <person name="Martensen P.M."/>
            <person name="Radford A.D."/>
            <person name="Hall N."/>
            <person name="Chantrey J."/>
        </authorList>
    </citation>
    <scope>NUCLEOTIDE SEQUENCE [LARGE SCALE GENOMIC DNA]</scope>
    <source>
        <strain evidence="5">Red squirrel UK</strain>
    </source>
</reference>
<dbReference type="GO" id="GO:0044423">
    <property type="term" value="C:virion component"/>
    <property type="evidence" value="ECO:0007669"/>
    <property type="project" value="UniProtKB-KW"/>
</dbReference>
<keyword evidence="4" id="KW-0506">mRNA capping</keyword>
<evidence type="ECO:0000256" key="4">
    <source>
        <dbReference type="ARBA" id="ARBA00023042"/>
    </source>
</evidence>